<evidence type="ECO:0000313" key="2">
    <source>
        <dbReference type="Proteomes" id="UP000789366"/>
    </source>
</evidence>
<keyword evidence="2" id="KW-1185">Reference proteome</keyword>
<feature type="non-terminal residue" evidence="1">
    <location>
        <position position="1"/>
    </location>
</feature>
<accession>A0ACA9MBS2</accession>
<sequence length="61" mass="6972">EEEQYEIENNNFGLYSKQCFGKGRPATKHLKGFIKENSKAASNTKYANSDNEEKEIEVSAR</sequence>
<comment type="caution">
    <text evidence="1">The sequence shown here is derived from an EMBL/GenBank/DDBJ whole genome shotgun (WGS) entry which is preliminary data.</text>
</comment>
<organism evidence="1 2">
    <name type="scientific">Cetraspora pellucida</name>
    <dbReference type="NCBI Taxonomy" id="1433469"/>
    <lineage>
        <taxon>Eukaryota</taxon>
        <taxon>Fungi</taxon>
        <taxon>Fungi incertae sedis</taxon>
        <taxon>Mucoromycota</taxon>
        <taxon>Glomeromycotina</taxon>
        <taxon>Glomeromycetes</taxon>
        <taxon>Diversisporales</taxon>
        <taxon>Gigasporaceae</taxon>
        <taxon>Cetraspora</taxon>
    </lineage>
</organism>
<evidence type="ECO:0000313" key="1">
    <source>
        <dbReference type="EMBL" id="CAG8568792.1"/>
    </source>
</evidence>
<dbReference type="Proteomes" id="UP000789366">
    <property type="component" value="Unassembled WGS sequence"/>
</dbReference>
<gene>
    <name evidence="1" type="ORF">SPELUC_LOCUS5908</name>
</gene>
<proteinExistence type="predicted"/>
<name>A0ACA9MBS2_9GLOM</name>
<protein>
    <submittedName>
        <fullName evidence="1">552_t:CDS:1</fullName>
    </submittedName>
</protein>
<dbReference type="EMBL" id="CAJVPW010006425">
    <property type="protein sequence ID" value="CAG8568792.1"/>
    <property type="molecule type" value="Genomic_DNA"/>
</dbReference>
<reference evidence="1" key="1">
    <citation type="submission" date="2021-06" db="EMBL/GenBank/DDBJ databases">
        <authorList>
            <person name="Kallberg Y."/>
            <person name="Tangrot J."/>
            <person name="Rosling A."/>
        </authorList>
    </citation>
    <scope>NUCLEOTIDE SEQUENCE</scope>
    <source>
        <strain evidence="1">28 12/20/2015</strain>
    </source>
</reference>